<gene>
    <name evidence="1" type="ORF">GW590_14495</name>
</gene>
<reference evidence="1 2" key="2">
    <citation type="submission" date="2020-06" db="EMBL/GenBank/DDBJ databases">
        <title>Polyphasic characterization of a Rahnella strain isolated from tree sap.</title>
        <authorList>
            <person name="Kim I.S."/>
        </authorList>
    </citation>
    <scope>NUCLEOTIDE SEQUENCE [LARGE SCALE GENOMIC DNA]</scope>
    <source>
        <strain evidence="1 2">SAP-1</strain>
    </source>
</reference>
<proteinExistence type="predicted"/>
<name>A0A848MI16_9GAMM</name>
<reference evidence="1 2" key="1">
    <citation type="submission" date="2020-01" db="EMBL/GenBank/DDBJ databases">
        <authorList>
            <person name="Lee S.D."/>
        </authorList>
    </citation>
    <scope>NUCLEOTIDE SEQUENCE [LARGE SCALE GENOMIC DNA]</scope>
    <source>
        <strain evidence="1 2">SAP-1</strain>
    </source>
</reference>
<dbReference type="RefSeq" id="WP_169403767.1">
    <property type="nucleotide sequence ID" value="NZ_JAADJU010000007.1"/>
</dbReference>
<keyword evidence="2" id="KW-1185">Reference proteome</keyword>
<evidence type="ECO:0000313" key="1">
    <source>
        <dbReference type="EMBL" id="NMP28068.1"/>
    </source>
</evidence>
<sequence length="199" mass="22531">MSLRTSFCLLALPLLTGCQYLPHTNYFTAPANEPNPAWVRIVNYTQHAAIYQYEDGVRSGGVVRTGPLPFINTQDVGMPKAGQNLTFDYFETRVRPDIKTEVSMMWEGPRTRYCYISIIFTPKAGRYYQFKLNEGPGDSCTSDASLIERGKDGISWHLTPNPDVTYKHNGPTAKKRFNNARFEDPNFHPDPELYPGTAL</sequence>
<accession>A0A848MI16</accession>
<dbReference type="PROSITE" id="PS51257">
    <property type="entry name" value="PROKAR_LIPOPROTEIN"/>
    <property type="match status" value="1"/>
</dbReference>
<protein>
    <recommendedName>
        <fullName evidence="3">Lipoprotein</fullName>
    </recommendedName>
</protein>
<dbReference type="Proteomes" id="UP000585363">
    <property type="component" value="Unassembled WGS sequence"/>
</dbReference>
<evidence type="ECO:0008006" key="3">
    <source>
        <dbReference type="Google" id="ProtNLM"/>
    </source>
</evidence>
<evidence type="ECO:0000313" key="2">
    <source>
        <dbReference type="Proteomes" id="UP000585363"/>
    </source>
</evidence>
<dbReference type="EMBL" id="JAADJU010000007">
    <property type="protein sequence ID" value="NMP28068.1"/>
    <property type="molecule type" value="Genomic_DNA"/>
</dbReference>
<comment type="caution">
    <text evidence="1">The sequence shown here is derived from an EMBL/GenBank/DDBJ whole genome shotgun (WGS) entry which is preliminary data.</text>
</comment>
<dbReference type="AlphaFoldDB" id="A0A848MI16"/>
<organism evidence="1 2">
    <name type="scientific">Rouxiella aceris</name>
    <dbReference type="NCBI Taxonomy" id="2703884"/>
    <lineage>
        <taxon>Bacteria</taxon>
        <taxon>Pseudomonadati</taxon>
        <taxon>Pseudomonadota</taxon>
        <taxon>Gammaproteobacteria</taxon>
        <taxon>Enterobacterales</taxon>
        <taxon>Yersiniaceae</taxon>
        <taxon>Rouxiella</taxon>
    </lineage>
</organism>